<dbReference type="Pfam" id="PF00072">
    <property type="entry name" value="Response_reg"/>
    <property type="match status" value="1"/>
</dbReference>
<keyword evidence="4" id="KW-1185">Reference proteome</keyword>
<protein>
    <submittedName>
        <fullName evidence="3">Response regulator</fullName>
    </submittedName>
</protein>
<dbReference type="PANTHER" id="PTHR44520:SF2">
    <property type="entry name" value="RESPONSE REGULATOR RCP1"/>
    <property type="match status" value="1"/>
</dbReference>
<dbReference type="Proteomes" id="UP000619376">
    <property type="component" value="Unassembled WGS sequence"/>
</dbReference>
<feature type="domain" description="Response regulatory" evidence="2">
    <location>
        <begin position="27"/>
        <end position="148"/>
    </location>
</feature>
<name>A0ABQ3JN32_9DEIO</name>
<comment type="caution">
    <text evidence="3">The sequence shown here is derived from an EMBL/GenBank/DDBJ whole genome shotgun (WGS) entry which is preliminary data.</text>
</comment>
<dbReference type="SMART" id="SM00448">
    <property type="entry name" value="REC"/>
    <property type="match status" value="1"/>
</dbReference>
<dbReference type="SUPFAM" id="SSF52172">
    <property type="entry name" value="CheY-like"/>
    <property type="match status" value="1"/>
</dbReference>
<keyword evidence="1" id="KW-0597">Phosphoprotein</keyword>
<organism evidence="3 4">
    <name type="scientific">Deinococcus metalli</name>
    <dbReference type="NCBI Taxonomy" id="1141878"/>
    <lineage>
        <taxon>Bacteria</taxon>
        <taxon>Thermotogati</taxon>
        <taxon>Deinococcota</taxon>
        <taxon>Deinococci</taxon>
        <taxon>Deinococcales</taxon>
        <taxon>Deinococcaceae</taxon>
        <taxon>Deinococcus</taxon>
    </lineage>
</organism>
<evidence type="ECO:0000313" key="3">
    <source>
        <dbReference type="EMBL" id="GHF44426.1"/>
    </source>
</evidence>
<dbReference type="PANTHER" id="PTHR44520">
    <property type="entry name" value="RESPONSE REGULATOR RCP1-RELATED"/>
    <property type="match status" value="1"/>
</dbReference>
<dbReference type="InterPro" id="IPR011006">
    <property type="entry name" value="CheY-like_superfamily"/>
</dbReference>
<dbReference type="EMBL" id="BNAJ01000004">
    <property type="protein sequence ID" value="GHF44426.1"/>
    <property type="molecule type" value="Genomic_DNA"/>
</dbReference>
<feature type="modified residue" description="4-aspartylphosphate" evidence="1">
    <location>
        <position position="81"/>
    </location>
</feature>
<dbReference type="PROSITE" id="PS50110">
    <property type="entry name" value="RESPONSE_REGULATORY"/>
    <property type="match status" value="1"/>
</dbReference>
<dbReference type="InterPro" id="IPR052893">
    <property type="entry name" value="TCS_response_regulator"/>
</dbReference>
<sequence length="160" mass="17393">MKALGYAADMTLGAPPSIPSSRGQPLRVLIVDDNPMDRLLAREAFGGHENGVVVDTCASGERALNFLRELDTALPDVMLLDLNMPGLHGFDVLAQMKDDPRLALIPVVILSTSGNAGDVQQAYTLHASSYLVKDHDFASFARQIDAFVNFWMQARTSHTP</sequence>
<evidence type="ECO:0000313" key="4">
    <source>
        <dbReference type="Proteomes" id="UP000619376"/>
    </source>
</evidence>
<dbReference type="CDD" id="cd17557">
    <property type="entry name" value="REC_Rcp-like"/>
    <property type="match status" value="1"/>
</dbReference>
<accession>A0ABQ3JN32</accession>
<gene>
    <name evidence="3" type="ORF">GCM10017781_21160</name>
</gene>
<proteinExistence type="predicted"/>
<evidence type="ECO:0000259" key="2">
    <source>
        <dbReference type="PROSITE" id="PS50110"/>
    </source>
</evidence>
<reference evidence="4" key="1">
    <citation type="journal article" date="2019" name="Int. J. Syst. Evol. Microbiol.">
        <title>The Global Catalogue of Microorganisms (GCM) 10K type strain sequencing project: providing services to taxonomists for standard genome sequencing and annotation.</title>
        <authorList>
            <consortium name="The Broad Institute Genomics Platform"/>
            <consortium name="The Broad Institute Genome Sequencing Center for Infectious Disease"/>
            <person name="Wu L."/>
            <person name="Ma J."/>
        </authorList>
    </citation>
    <scope>NUCLEOTIDE SEQUENCE [LARGE SCALE GENOMIC DNA]</scope>
    <source>
        <strain evidence="4">CGMCC 1.18437</strain>
    </source>
</reference>
<dbReference type="Gene3D" id="3.40.50.2300">
    <property type="match status" value="1"/>
</dbReference>
<dbReference type="InterPro" id="IPR001789">
    <property type="entry name" value="Sig_transdc_resp-reg_receiver"/>
</dbReference>
<evidence type="ECO:0000256" key="1">
    <source>
        <dbReference type="PROSITE-ProRule" id="PRU00169"/>
    </source>
</evidence>